<evidence type="ECO:0000256" key="5">
    <source>
        <dbReference type="ARBA" id="ARBA00023136"/>
    </source>
</evidence>
<feature type="transmembrane region" description="Helical" evidence="6">
    <location>
        <begin position="381"/>
        <end position="406"/>
    </location>
</feature>
<evidence type="ECO:0000256" key="2">
    <source>
        <dbReference type="ARBA" id="ARBA00022475"/>
    </source>
</evidence>
<feature type="transmembrane region" description="Helical" evidence="6">
    <location>
        <begin position="20"/>
        <end position="41"/>
    </location>
</feature>
<dbReference type="PANTHER" id="PTHR30572:SF18">
    <property type="entry name" value="ABC-TYPE MACROLIDE FAMILY EXPORT SYSTEM PERMEASE COMPONENT 2"/>
    <property type="match status" value="1"/>
</dbReference>
<feature type="transmembrane region" description="Helical" evidence="6">
    <location>
        <begin position="752"/>
        <end position="771"/>
    </location>
</feature>
<dbReference type="PANTHER" id="PTHR30572">
    <property type="entry name" value="MEMBRANE COMPONENT OF TRANSPORTER-RELATED"/>
    <property type="match status" value="1"/>
</dbReference>
<feature type="transmembrane region" description="Helical" evidence="6">
    <location>
        <begin position="668"/>
        <end position="691"/>
    </location>
</feature>
<dbReference type="Proteomes" id="UP001319080">
    <property type="component" value="Unassembled WGS sequence"/>
</dbReference>
<dbReference type="GO" id="GO:0005886">
    <property type="term" value="C:plasma membrane"/>
    <property type="evidence" value="ECO:0007669"/>
    <property type="project" value="UniProtKB-SubCell"/>
</dbReference>
<comment type="subcellular location">
    <subcellularLocation>
        <location evidence="1">Cell membrane</location>
        <topology evidence="1">Multi-pass membrane protein</topology>
    </subcellularLocation>
</comment>
<dbReference type="RefSeq" id="WP_254085101.1">
    <property type="nucleotide sequence ID" value="NZ_JAHESE010000014.1"/>
</dbReference>
<accession>A0AAP2E0R9</accession>
<dbReference type="GO" id="GO:0022857">
    <property type="term" value="F:transmembrane transporter activity"/>
    <property type="evidence" value="ECO:0007669"/>
    <property type="project" value="TreeGrafter"/>
</dbReference>
<dbReference type="InterPro" id="IPR050250">
    <property type="entry name" value="Macrolide_Exporter_MacB"/>
</dbReference>
<feature type="transmembrane region" description="Helical" evidence="6">
    <location>
        <begin position="721"/>
        <end position="746"/>
    </location>
</feature>
<proteinExistence type="predicted"/>
<evidence type="ECO:0000256" key="6">
    <source>
        <dbReference type="SAM" id="Phobius"/>
    </source>
</evidence>
<dbReference type="InterPro" id="IPR025857">
    <property type="entry name" value="MacB_PCD"/>
</dbReference>
<dbReference type="EMBL" id="JAHESE010000014">
    <property type="protein sequence ID" value="MBT1709522.1"/>
    <property type="molecule type" value="Genomic_DNA"/>
</dbReference>
<gene>
    <name evidence="9" type="ORF">KK062_14870</name>
</gene>
<feature type="domain" description="ABC3 transporter permease C-terminal" evidence="7">
    <location>
        <begin position="292"/>
        <end position="407"/>
    </location>
</feature>
<comment type="caution">
    <text evidence="9">The sequence shown here is derived from an EMBL/GenBank/DDBJ whole genome shotgun (WGS) entry which is preliminary data.</text>
</comment>
<dbReference type="InterPro" id="IPR003838">
    <property type="entry name" value="ABC3_permease_C"/>
</dbReference>
<feature type="transmembrane region" description="Helical" evidence="6">
    <location>
        <begin position="286"/>
        <end position="313"/>
    </location>
</feature>
<keyword evidence="3 6" id="KW-0812">Transmembrane</keyword>
<sequence>MLTHHFRLAIRNFLRNRTFILINVLSLTFAFTCCILSYINYEYSNDFNVTHVNTDNVHRINMLREDEGKEESMGVVPLALPQIVNDDPENVTITRLTQSTGAVNANGKVFNETVHFVDKSFFTTFTMPLKYGSLSAIDKNKILISQEVARKYFGETSVMGKEMMVKTDVHELLFEVGGVLEDAPKNSSFQLGVVAMFENYLPLADAAISWKSPNLLTTFVHFNEANRVTQFKEKLKIQASDYNAAQERIKVKEFYLQPFRELAVTSDVDMPNYVSGSPLKTNPKGVIVIGPIVFSILILLISCFNFFNTTIAIAGQRLKEIGIRKVLGSRQGQLILQFVGENLLLCLITVCLSVACAELLLPVLNQSLLTQLSIGYFDHSIFFIVLFALTFVTAIIAGLYPAYFISSFDTLTVLKGRAKFSSGSINVILLTVQFIVATFALVIGVVMVQNSAYQENSPMGYDMHMVSVTKVDTQDQYHALYNAVRQHPKVLGVSGSPNQMGEGEGAHVAIHYNNRVEQGDLLNVGHDYLSMMGITLESGRFFDDKKESDYKTSILINKTLAQHLDISQAADQTIAIEGHSYNLIGIITDYRENGNHGVIPAMIFKAGKDSTYRYFSVKAEQDQLEEVNAYVIAQWKELFPDQPYNGYLQKDVIEKEVRLSDGFKTVSLSLAVITILLSAGGLYSLVSLNILRRMKEIAIRKVLGSSIGSIIAFMSKGLFRILIVSSVLGSLLAFVVVDKLIFKFIYAYHTDLSIFAFAMGCGLIALAVAFITGSKIYKAANTNPVVVLKNE</sequence>
<evidence type="ECO:0000259" key="7">
    <source>
        <dbReference type="Pfam" id="PF02687"/>
    </source>
</evidence>
<evidence type="ECO:0000259" key="8">
    <source>
        <dbReference type="Pfam" id="PF12704"/>
    </source>
</evidence>
<feature type="domain" description="ABC3 transporter permease C-terminal" evidence="7">
    <location>
        <begin position="669"/>
        <end position="784"/>
    </location>
</feature>
<feature type="transmembrane region" description="Helical" evidence="6">
    <location>
        <begin position="427"/>
        <end position="448"/>
    </location>
</feature>
<organism evidence="9 10">
    <name type="scientific">Dawidia cretensis</name>
    <dbReference type="NCBI Taxonomy" id="2782350"/>
    <lineage>
        <taxon>Bacteria</taxon>
        <taxon>Pseudomonadati</taxon>
        <taxon>Bacteroidota</taxon>
        <taxon>Cytophagia</taxon>
        <taxon>Cytophagales</taxon>
        <taxon>Chryseotaleaceae</taxon>
        <taxon>Dawidia</taxon>
    </lineage>
</organism>
<feature type="domain" description="MacB-like periplasmic core" evidence="8">
    <location>
        <begin position="22"/>
        <end position="236"/>
    </location>
</feature>
<keyword evidence="2" id="KW-1003">Cell membrane</keyword>
<reference evidence="9 10" key="1">
    <citation type="submission" date="2021-05" db="EMBL/GenBank/DDBJ databases">
        <title>A Polyphasic approach of four new species of the genus Ohtaekwangia: Ohtaekwangia histidinii sp. nov., Ohtaekwangia cretensis sp. nov., Ohtaekwangia indiensis sp. nov., Ohtaekwangia reichenbachii sp. nov. from diverse environment.</title>
        <authorList>
            <person name="Octaviana S."/>
        </authorList>
    </citation>
    <scope>NUCLEOTIDE SEQUENCE [LARGE SCALE GENOMIC DNA]</scope>
    <source>
        <strain evidence="9 10">PWU5</strain>
    </source>
</reference>
<keyword evidence="4 6" id="KW-1133">Transmembrane helix</keyword>
<evidence type="ECO:0000313" key="10">
    <source>
        <dbReference type="Proteomes" id="UP001319080"/>
    </source>
</evidence>
<feature type="domain" description="MacB-like periplasmic core" evidence="8">
    <location>
        <begin position="431"/>
        <end position="630"/>
    </location>
</feature>
<protein>
    <submittedName>
        <fullName evidence="9">ABC transporter permease</fullName>
    </submittedName>
</protein>
<evidence type="ECO:0000256" key="4">
    <source>
        <dbReference type="ARBA" id="ARBA00022989"/>
    </source>
</evidence>
<feature type="transmembrane region" description="Helical" evidence="6">
    <location>
        <begin position="334"/>
        <end position="361"/>
    </location>
</feature>
<keyword evidence="5 6" id="KW-0472">Membrane</keyword>
<dbReference type="AlphaFoldDB" id="A0AAP2E0R9"/>
<dbReference type="Pfam" id="PF12704">
    <property type="entry name" value="MacB_PCD"/>
    <property type="match status" value="2"/>
</dbReference>
<keyword evidence="10" id="KW-1185">Reference proteome</keyword>
<evidence type="ECO:0000313" key="9">
    <source>
        <dbReference type="EMBL" id="MBT1709522.1"/>
    </source>
</evidence>
<name>A0AAP2E0R9_9BACT</name>
<evidence type="ECO:0000256" key="1">
    <source>
        <dbReference type="ARBA" id="ARBA00004651"/>
    </source>
</evidence>
<dbReference type="Pfam" id="PF02687">
    <property type="entry name" value="FtsX"/>
    <property type="match status" value="2"/>
</dbReference>
<evidence type="ECO:0000256" key="3">
    <source>
        <dbReference type="ARBA" id="ARBA00022692"/>
    </source>
</evidence>